<evidence type="ECO:0000313" key="2">
    <source>
        <dbReference type="Proteomes" id="UP000515243"/>
    </source>
</evidence>
<dbReference type="Pfam" id="PF13730">
    <property type="entry name" value="HTH_36"/>
    <property type="match status" value="1"/>
</dbReference>
<dbReference type="EMBL" id="CP040626">
    <property type="protein sequence ID" value="QMW92786.1"/>
    <property type="molecule type" value="Genomic_DNA"/>
</dbReference>
<reference evidence="1 2" key="1">
    <citation type="submission" date="2019-05" db="EMBL/GenBank/DDBJ databases">
        <authorList>
            <person name="Schori C."/>
            <person name="Ahrens C."/>
        </authorList>
    </citation>
    <scope>NUCLEOTIDE SEQUENCE [LARGE SCALE GENOMIC DNA]</scope>
    <source>
        <strain evidence="1 2">DSM 10702</strain>
    </source>
</reference>
<sequence length="313" mass="35998">MFQGVWIPKEIWLNEKLTLQEKVLLVEIKSLDNANGCFAKNKHFMEFLGVGERRIQLIIKNLIANGYITSSFKYKEGTKEIEQRILRVNNEKFFGINQWDNTSNEVVKENTPPSEQNCTTPGEQNFVPPGEEKFAVSNTSIINTCINNTKLNNTILNNTLDTISKDIVSSTKMQQIVIDEWNSLGLQKVVAINHGTNRYKLFNARVKQYGQDNILKAIANIAKSQFLKGQNKRGWVITFDWFIAPNNFLKVLEGNYNQENVVRDNVANVKNYNNSVKNQSSNMNKKNAIGFNNFEPRQYDYDSLEKQLLGWED</sequence>
<accession>A0AAP9UG64</accession>
<dbReference type="AlphaFoldDB" id="A0AAP9UG64"/>
<evidence type="ECO:0000313" key="1">
    <source>
        <dbReference type="EMBL" id="QMW92786.1"/>
    </source>
</evidence>
<organism evidence="1 2">
    <name type="scientific">Clostridium butyricum</name>
    <dbReference type="NCBI Taxonomy" id="1492"/>
    <lineage>
        <taxon>Bacteria</taxon>
        <taxon>Bacillati</taxon>
        <taxon>Bacillota</taxon>
        <taxon>Clostridia</taxon>
        <taxon>Eubacteriales</taxon>
        <taxon>Clostridiaceae</taxon>
        <taxon>Clostridium</taxon>
    </lineage>
</organism>
<proteinExistence type="predicted"/>
<dbReference type="Proteomes" id="UP000515243">
    <property type="component" value="Chromosome 1"/>
</dbReference>
<dbReference type="InterPro" id="IPR036388">
    <property type="entry name" value="WH-like_DNA-bd_sf"/>
</dbReference>
<name>A0AAP9UG64_CLOBU</name>
<protein>
    <submittedName>
        <fullName evidence="1">Helix-turn-helix domain-containing protein</fullName>
    </submittedName>
</protein>
<dbReference type="Gene3D" id="1.10.10.10">
    <property type="entry name" value="Winged helix-like DNA-binding domain superfamily/Winged helix DNA-binding domain"/>
    <property type="match status" value="1"/>
</dbReference>
<gene>
    <name evidence="1" type="ORF">FF104_12760</name>
</gene>